<organism evidence="1 2">
    <name type="scientific">Engystomops pustulosus</name>
    <name type="common">Tungara frog</name>
    <name type="synonym">Physalaemus pustulosus</name>
    <dbReference type="NCBI Taxonomy" id="76066"/>
    <lineage>
        <taxon>Eukaryota</taxon>
        <taxon>Metazoa</taxon>
        <taxon>Chordata</taxon>
        <taxon>Craniata</taxon>
        <taxon>Vertebrata</taxon>
        <taxon>Euteleostomi</taxon>
        <taxon>Amphibia</taxon>
        <taxon>Batrachia</taxon>
        <taxon>Anura</taxon>
        <taxon>Neobatrachia</taxon>
        <taxon>Hyloidea</taxon>
        <taxon>Leptodactylidae</taxon>
        <taxon>Leiuperinae</taxon>
        <taxon>Engystomops</taxon>
    </lineage>
</organism>
<sequence>MIFCPIPFTKPYEQLVVVGTTYSDIQTPILLQSSKLINVHLCYMININDCWETLKHNGNTMETHWKHNEHWEITSIGEWYNIKHPRLCNNADSKYKLNPELNGLVFSIPEE</sequence>
<dbReference type="Proteomes" id="UP000824782">
    <property type="component" value="Unassembled WGS sequence"/>
</dbReference>
<dbReference type="AlphaFoldDB" id="A0AAV6YU89"/>
<gene>
    <name evidence="1" type="ORF">GDO81_024691</name>
</gene>
<reference evidence="1" key="1">
    <citation type="thesis" date="2020" institute="ProQuest LLC" country="789 East Eisenhower Parkway, Ann Arbor, MI, USA">
        <title>Comparative Genomics and Chromosome Evolution.</title>
        <authorList>
            <person name="Mudd A.B."/>
        </authorList>
    </citation>
    <scope>NUCLEOTIDE SEQUENCE</scope>
    <source>
        <strain evidence="1">237g6f4</strain>
        <tissue evidence="1">Blood</tissue>
    </source>
</reference>
<accession>A0AAV6YU89</accession>
<proteinExistence type="predicted"/>
<evidence type="ECO:0000313" key="2">
    <source>
        <dbReference type="Proteomes" id="UP000824782"/>
    </source>
</evidence>
<keyword evidence="2" id="KW-1185">Reference proteome</keyword>
<comment type="caution">
    <text evidence="1">The sequence shown here is derived from an EMBL/GenBank/DDBJ whole genome shotgun (WGS) entry which is preliminary data.</text>
</comment>
<protein>
    <submittedName>
        <fullName evidence="1">Uncharacterized protein</fullName>
    </submittedName>
</protein>
<evidence type="ECO:0000313" key="1">
    <source>
        <dbReference type="EMBL" id="KAG8537343.1"/>
    </source>
</evidence>
<dbReference type="EMBL" id="WNYA01031324">
    <property type="protein sequence ID" value="KAG8537343.1"/>
    <property type="molecule type" value="Genomic_DNA"/>
</dbReference>
<name>A0AAV6YU89_ENGPU</name>